<name>A0ABQ1ZEJ5_9BACL</name>
<organism evidence="1 2">
    <name type="scientific">Paenibacillus silvae</name>
    <dbReference type="NCBI Taxonomy" id="1325358"/>
    <lineage>
        <taxon>Bacteria</taxon>
        <taxon>Bacillati</taxon>
        <taxon>Bacillota</taxon>
        <taxon>Bacilli</taxon>
        <taxon>Bacillales</taxon>
        <taxon>Paenibacillaceae</taxon>
        <taxon>Paenibacillus</taxon>
    </lineage>
</organism>
<protein>
    <recommendedName>
        <fullName evidence="3">Butirosin biosynthesis protein H N-terminal domain-containing protein</fullName>
    </recommendedName>
</protein>
<dbReference type="EMBL" id="BMFU01000004">
    <property type="protein sequence ID" value="GGH58021.1"/>
    <property type="molecule type" value="Genomic_DNA"/>
</dbReference>
<comment type="caution">
    <text evidence="1">The sequence shown here is derived from an EMBL/GenBank/DDBJ whole genome shotgun (WGS) entry which is preliminary data.</text>
</comment>
<evidence type="ECO:0000313" key="2">
    <source>
        <dbReference type="Proteomes" id="UP000652153"/>
    </source>
</evidence>
<proteinExistence type="predicted"/>
<sequence length="341" mass="40201">MRKISEISPYNDLLLDCYQNLLLSYIKFCELDNRLLGAIWPWQFEEEHNYEQENDRQPWIKIKNSNCITKDKLFLMYGIQIETGNFKKGEVLNTLLHFNEKNLPVIVGIDQYHVHYHHHYIYKKEHGYHTLMVLNVDGELSKIACVDVIPTYKGTFPVEEFLEGVTYWGEDAWYEVLHLQEDTVQVDEAKHWGEFRNQLLEIKGHYSYRNKGCANKGRFMYTIDMICICESILNLENTPVRKNALVDLCSGAWGWEIDRKSAFLLQYLTLPFFSKRIHNCIRIEKLASEINTCWKLAFRFLFKGTQVSTEAMLEKAIAKLSHVIKLEMELLDALLENTRKE</sequence>
<accession>A0ABQ1ZEJ5</accession>
<evidence type="ECO:0008006" key="3">
    <source>
        <dbReference type="Google" id="ProtNLM"/>
    </source>
</evidence>
<keyword evidence="2" id="KW-1185">Reference proteome</keyword>
<dbReference type="Proteomes" id="UP000652153">
    <property type="component" value="Unassembled WGS sequence"/>
</dbReference>
<gene>
    <name evidence="1" type="ORF">GCM10008014_30220</name>
</gene>
<evidence type="ECO:0000313" key="1">
    <source>
        <dbReference type="EMBL" id="GGH58021.1"/>
    </source>
</evidence>
<dbReference type="RefSeq" id="WP_188592972.1">
    <property type="nucleotide sequence ID" value="NZ_BMFU01000004.1"/>
</dbReference>
<reference evidence="2" key="1">
    <citation type="journal article" date="2019" name="Int. J. Syst. Evol. Microbiol.">
        <title>The Global Catalogue of Microorganisms (GCM) 10K type strain sequencing project: providing services to taxonomists for standard genome sequencing and annotation.</title>
        <authorList>
            <consortium name="The Broad Institute Genomics Platform"/>
            <consortium name="The Broad Institute Genome Sequencing Center for Infectious Disease"/>
            <person name="Wu L."/>
            <person name="Ma J."/>
        </authorList>
    </citation>
    <scope>NUCLEOTIDE SEQUENCE [LARGE SCALE GENOMIC DNA]</scope>
    <source>
        <strain evidence="2">CGMCC 1.12770</strain>
    </source>
</reference>